<comment type="caution">
    <text evidence="2">The sequence shown here is derived from an EMBL/GenBank/DDBJ whole genome shotgun (WGS) entry which is preliminary data.</text>
</comment>
<evidence type="ECO:0000256" key="1">
    <source>
        <dbReference type="SAM" id="MobiDB-lite"/>
    </source>
</evidence>
<dbReference type="OrthoDB" id="1488184at2"/>
<organism evidence="2 3">
    <name type="scientific">Aquimarina atlantica</name>
    <dbReference type="NCBI Taxonomy" id="1317122"/>
    <lineage>
        <taxon>Bacteria</taxon>
        <taxon>Pseudomonadati</taxon>
        <taxon>Bacteroidota</taxon>
        <taxon>Flavobacteriia</taxon>
        <taxon>Flavobacteriales</taxon>
        <taxon>Flavobacteriaceae</taxon>
        <taxon>Aquimarina</taxon>
    </lineage>
</organism>
<dbReference type="EMBL" id="AQRA01000011">
    <property type="protein sequence ID" value="EZH71833.1"/>
    <property type="molecule type" value="Genomic_DNA"/>
</dbReference>
<gene>
    <name evidence="2" type="ORF">ATO12_05495</name>
</gene>
<dbReference type="Pfam" id="PF19268">
    <property type="entry name" value="CIS_TMP"/>
    <property type="match status" value="1"/>
</dbReference>
<dbReference type="RefSeq" id="WP_051576012.1">
    <property type="nucleotide sequence ID" value="NZ_AQRA01000011.1"/>
</dbReference>
<dbReference type="STRING" id="1317122.ATO12_05495"/>
<dbReference type="AlphaFoldDB" id="A0A023BQ52"/>
<sequence length="533" mass="61924">MITQEENMVGKLSFNFDVNSIDLDTENWERLSMYSQEYLISVIEDKLSKVEKGDEWVFIDKIEIELNLKVDHNWEKNLKTVFEEAIDIEFNKIDFIPKASQKLSSKTIHLSALYYFLEYGLFPWYYSTVAQRTIEDSCLKTLDTTAAKKIIHGILKTPKYKQRLFDIFTDDSLFVLIGFTNIDGEKIPQMTSLFDAFCNTFGHQISIQNFRIEYWEGLFRSAVKTKDKSRDVVDDFILFLIKKNFSKYRAEKRGKEAFNKPDLSKKNTISDSNPKENILAQIKEILEKNDPKRPKTVHTSRSSKTHKKSNKQSTGIDNEEIISKKNKHQNFSESFKQEGKRSSIYKDHEDFQKMLSTTELSLDQEKGEGIYVTMAGVVLVHPFLERFFDSLELLNNGEWISPNHAKKGVQLLAYLATGKTLCPEHEMTLFKCICGLPFETYVGSEFDITEEQKQESNSLLSSLIEHWSVLKNTSIEGLRTNFFLREGKLTLKDDHWSLLVGQKAEDILLSRLPWSLSIIRLPWLPNIIQVMWT</sequence>
<accession>A0A023BQ52</accession>
<dbReference type="Proteomes" id="UP000023541">
    <property type="component" value="Unassembled WGS sequence"/>
</dbReference>
<feature type="region of interest" description="Disordered" evidence="1">
    <location>
        <begin position="289"/>
        <end position="339"/>
    </location>
</feature>
<proteinExistence type="predicted"/>
<feature type="compositionally biased region" description="Basic residues" evidence="1">
    <location>
        <begin position="294"/>
        <end position="310"/>
    </location>
</feature>
<protein>
    <submittedName>
        <fullName evidence="2">Uncharacterized protein</fullName>
    </submittedName>
</protein>
<dbReference type="eggNOG" id="COG4942">
    <property type="taxonomic scope" value="Bacteria"/>
</dbReference>
<keyword evidence="3" id="KW-1185">Reference proteome</keyword>
<evidence type="ECO:0000313" key="3">
    <source>
        <dbReference type="Proteomes" id="UP000023541"/>
    </source>
</evidence>
<name>A0A023BQ52_9FLAO</name>
<dbReference type="InterPro" id="IPR045538">
    <property type="entry name" value="CIS_TMP"/>
</dbReference>
<evidence type="ECO:0000313" key="2">
    <source>
        <dbReference type="EMBL" id="EZH71833.1"/>
    </source>
</evidence>
<reference evidence="2 3" key="1">
    <citation type="submission" date="2014-04" db="EMBL/GenBank/DDBJ databases">
        <title>Aquimarina sp. 22II-S11-z7 Genome Sequencing.</title>
        <authorList>
            <person name="Lai Q."/>
        </authorList>
    </citation>
    <scope>NUCLEOTIDE SEQUENCE [LARGE SCALE GENOMIC DNA]</scope>
    <source>
        <strain evidence="2 3">22II-S11-z7</strain>
    </source>
</reference>